<dbReference type="SUPFAM" id="SSF81340">
    <property type="entry name" value="Clc chloride channel"/>
    <property type="match status" value="1"/>
</dbReference>
<feature type="region of interest" description="Disordered" evidence="11">
    <location>
        <begin position="623"/>
        <end position="684"/>
    </location>
</feature>
<dbReference type="PANTHER" id="PTHR43427:SF6">
    <property type="entry name" value="CHLORIDE CHANNEL PROTEIN CLC-E"/>
    <property type="match status" value="1"/>
</dbReference>
<feature type="compositionally biased region" description="Basic and acidic residues" evidence="11">
    <location>
        <begin position="634"/>
        <end position="643"/>
    </location>
</feature>
<feature type="transmembrane region" description="Helical" evidence="12">
    <location>
        <begin position="319"/>
        <end position="341"/>
    </location>
</feature>
<evidence type="ECO:0000313" key="14">
    <source>
        <dbReference type="EMBL" id="NMF60347.1"/>
    </source>
</evidence>
<dbReference type="Gene3D" id="3.10.580.10">
    <property type="entry name" value="CBS-domain"/>
    <property type="match status" value="1"/>
</dbReference>
<keyword evidence="6 12" id="KW-0472">Membrane</keyword>
<keyword evidence="2" id="KW-0813">Transport</keyword>
<evidence type="ECO:0000256" key="10">
    <source>
        <dbReference type="PROSITE-ProRule" id="PRU00703"/>
    </source>
</evidence>
<feature type="transmembrane region" description="Helical" evidence="12">
    <location>
        <begin position="63"/>
        <end position="83"/>
    </location>
</feature>
<dbReference type="Proteomes" id="UP000738376">
    <property type="component" value="Unassembled WGS sequence"/>
</dbReference>
<evidence type="ECO:0000256" key="12">
    <source>
        <dbReference type="SAM" id="Phobius"/>
    </source>
</evidence>
<keyword evidence="8" id="KW-0868">Chloride</keyword>
<feature type="transmembrane region" description="Helical" evidence="12">
    <location>
        <begin position="412"/>
        <end position="429"/>
    </location>
</feature>
<feature type="transmembrane region" description="Helical" evidence="12">
    <location>
        <begin position="201"/>
        <end position="219"/>
    </location>
</feature>
<dbReference type="InterPro" id="IPR014743">
    <property type="entry name" value="Cl-channel_core"/>
</dbReference>
<keyword evidence="7" id="KW-0869">Chloride channel</keyword>
<dbReference type="CDD" id="cd00400">
    <property type="entry name" value="Voltage_gated_ClC"/>
    <property type="match status" value="1"/>
</dbReference>
<dbReference type="SUPFAM" id="SSF54631">
    <property type="entry name" value="CBS-domain pair"/>
    <property type="match status" value="1"/>
</dbReference>
<reference evidence="14 15" key="1">
    <citation type="submission" date="2020-03" db="EMBL/GenBank/DDBJ databases">
        <title>Draft Genome Sequence of 2-Methylisoborneol Producing Pseudanabaena yagii Strain GIHE-NHR1 Isolated from North Han River in South Korea.</title>
        <authorList>
            <person name="Jeong J."/>
        </authorList>
    </citation>
    <scope>NUCLEOTIDE SEQUENCE [LARGE SCALE GENOMIC DNA]</scope>
    <source>
        <strain evidence="14 15">GIHE-NHR1</strain>
    </source>
</reference>
<dbReference type="InterPro" id="IPR000644">
    <property type="entry name" value="CBS_dom"/>
</dbReference>
<name>A0ABX1LVX6_9CYAN</name>
<gene>
    <name evidence="14" type="ORF">HC246_20530</name>
</gene>
<keyword evidence="5" id="KW-0406">Ion transport</keyword>
<dbReference type="PROSITE" id="PS51371">
    <property type="entry name" value="CBS"/>
    <property type="match status" value="2"/>
</dbReference>
<evidence type="ECO:0000256" key="5">
    <source>
        <dbReference type="ARBA" id="ARBA00023065"/>
    </source>
</evidence>
<evidence type="ECO:0000256" key="4">
    <source>
        <dbReference type="ARBA" id="ARBA00022989"/>
    </source>
</evidence>
<dbReference type="Pfam" id="PF00654">
    <property type="entry name" value="Voltage_CLC"/>
    <property type="match status" value="1"/>
</dbReference>
<evidence type="ECO:0000256" key="2">
    <source>
        <dbReference type="ARBA" id="ARBA00022448"/>
    </source>
</evidence>
<feature type="transmembrane region" description="Helical" evidence="12">
    <location>
        <begin position="240"/>
        <end position="259"/>
    </location>
</feature>
<evidence type="ECO:0000256" key="7">
    <source>
        <dbReference type="ARBA" id="ARBA00023173"/>
    </source>
</evidence>
<comment type="subcellular location">
    <subcellularLocation>
        <location evidence="1">Membrane</location>
        <topology evidence="1">Multi-pass membrane protein</topology>
    </subcellularLocation>
</comment>
<organism evidence="14 15">
    <name type="scientific">Pseudanabaena yagii GIHE-NHR1</name>
    <dbReference type="NCBI Taxonomy" id="2722753"/>
    <lineage>
        <taxon>Bacteria</taxon>
        <taxon>Bacillati</taxon>
        <taxon>Cyanobacteriota</taxon>
        <taxon>Cyanophyceae</taxon>
        <taxon>Pseudanabaenales</taxon>
        <taxon>Pseudanabaenaceae</taxon>
        <taxon>Pseudanabaena</taxon>
        <taxon>Pseudanabaena yagii</taxon>
    </lineage>
</organism>
<feature type="transmembrane region" description="Helical" evidence="12">
    <location>
        <begin position="21"/>
        <end position="43"/>
    </location>
</feature>
<feature type="domain" description="CBS" evidence="13">
    <location>
        <begin position="531"/>
        <end position="589"/>
    </location>
</feature>
<keyword evidence="4 12" id="KW-1133">Transmembrane helix</keyword>
<dbReference type="EMBL" id="JAAVJL010000003">
    <property type="protein sequence ID" value="NMF60347.1"/>
    <property type="molecule type" value="Genomic_DNA"/>
</dbReference>
<dbReference type="RefSeq" id="WP_169365315.1">
    <property type="nucleotide sequence ID" value="NZ_JAAVJL010000003.1"/>
</dbReference>
<protein>
    <submittedName>
        <fullName evidence="14">Chloride channel protein</fullName>
    </submittedName>
</protein>
<evidence type="ECO:0000256" key="11">
    <source>
        <dbReference type="SAM" id="MobiDB-lite"/>
    </source>
</evidence>
<comment type="caution">
    <text evidence="14">The sequence shown here is derived from an EMBL/GenBank/DDBJ whole genome shotgun (WGS) entry which is preliminary data.</text>
</comment>
<sequence>MSLSRLLVTFLNRLQPSAETVMLVSAIAVGVISGTGVTLFRKLILITQEIYWHELAVALSNQWHWAIIFIPMLGALVVSLVRLRLDQVEAKTLGKAQIVSDVGQLPYSQVSLKTVAAALSLGSGASLGPEGPSVELGSNIGSILGQMLQFSSERIRLLIGAGGAAGLAAGFNAPIAGVFFALEVLLRDSYRTNKSSPNSDVSVVVIASVISALVSQISLGERPAFSLPVYEVRSYWELPIYLGLGVLASVVALMFTSAIKQAKKFFAGEWAIATFMQKLSMPVKLLIGGLCVGIIALTFPEAIGIGYETVESILQDTPFTIPLLGILLVIKLLLTAISSASGFVGGLFAPSIFLGAVLGSLYGQAIASLLPASIPIAASPAYALVGMAAVLAGTVRAPLTSVLLLFEMTRDYRIVLPLMAAVGLCAWILDQLDISKTDRMIMQWSNLPADIEVLEKIKIAEVMTLNPASVKYSMPILQAAQFITSGYHHSALVFDDVNHLQGILTTQDLKRVLSAPTSDSAFEEMTVQNICTREVLYTFADESLAEALKRMATRDLRQMPVVDRNQPKRVIGMVDRLAITTAYNTALTKRAIAARITATKPNASIANNAAVVTNTLNAVNTSVNANASNGSSRHNGDHRHDDISGNNSGSNGSSSNGSDNPLNAPLNNNLKRELDIHSSETIPS</sequence>
<keyword evidence="10" id="KW-0129">CBS domain</keyword>
<dbReference type="Gene3D" id="1.10.3080.10">
    <property type="entry name" value="Clc chloride channel"/>
    <property type="match status" value="1"/>
</dbReference>
<keyword evidence="15" id="KW-1185">Reference proteome</keyword>
<evidence type="ECO:0000256" key="9">
    <source>
        <dbReference type="ARBA" id="ARBA00023303"/>
    </source>
</evidence>
<feature type="transmembrane region" description="Helical" evidence="12">
    <location>
        <begin position="157"/>
        <end position="181"/>
    </location>
</feature>
<dbReference type="PANTHER" id="PTHR43427">
    <property type="entry name" value="CHLORIDE CHANNEL PROTEIN CLC-E"/>
    <property type="match status" value="1"/>
</dbReference>
<feature type="transmembrane region" description="Helical" evidence="12">
    <location>
        <begin position="285"/>
        <end position="307"/>
    </location>
</feature>
<keyword evidence="9" id="KW-0407">Ion channel</keyword>
<evidence type="ECO:0000259" key="13">
    <source>
        <dbReference type="PROSITE" id="PS51371"/>
    </source>
</evidence>
<evidence type="ECO:0000313" key="15">
    <source>
        <dbReference type="Proteomes" id="UP000738376"/>
    </source>
</evidence>
<evidence type="ECO:0000256" key="3">
    <source>
        <dbReference type="ARBA" id="ARBA00022692"/>
    </source>
</evidence>
<proteinExistence type="predicted"/>
<dbReference type="InterPro" id="IPR001807">
    <property type="entry name" value="ClC"/>
</dbReference>
<dbReference type="InterPro" id="IPR046342">
    <property type="entry name" value="CBS_dom_sf"/>
</dbReference>
<dbReference type="PRINTS" id="PR00762">
    <property type="entry name" value="CLCHANNEL"/>
</dbReference>
<evidence type="ECO:0000256" key="6">
    <source>
        <dbReference type="ARBA" id="ARBA00023136"/>
    </source>
</evidence>
<accession>A0ABX1LVX6</accession>
<dbReference type="Pfam" id="PF00571">
    <property type="entry name" value="CBS"/>
    <property type="match status" value="2"/>
</dbReference>
<dbReference type="SMART" id="SM00116">
    <property type="entry name" value="CBS"/>
    <property type="match status" value="2"/>
</dbReference>
<feature type="transmembrane region" description="Helical" evidence="12">
    <location>
        <begin position="382"/>
        <end position="406"/>
    </location>
</feature>
<keyword evidence="3 12" id="KW-0812">Transmembrane</keyword>
<feature type="compositionally biased region" description="Low complexity" evidence="11">
    <location>
        <begin position="644"/>
        <end position="669"/>
    </location>
</feature>
<evidence type="ECO:0000256" key="8">
    <source>
        <dbReference type="ARBA" id="ARBA00023214"/>
    </source>
</evidence>
<dbReference type="InterPro" id="IPR050368">
    <property type="entry name" value="ClC-type_chloride_channel"/>
</dbReference>
<feature type="domain" description="CBS" evidence="13">
    <location>
        <begin position="463"/>
        <end position="520"/>
    </location>
</feature>
<evidence type="ECO:0000256" key="1">
    <source>
        <dbReference type="ARBA" id="ARBA00004141"/>
    </source>
</evidence>
<feature type="transmembrane region" description="Helical" evidence="12">
    <location>
        <begin position="347"/>
        <end position="370"/>
    </location>
</feature>